<keyword evidence="1" id="KW-0812">Transmembrane</keyword>
<keyword evidence="1" id="KW-1133">Transmembrane helix</keyword>
<organism evidence="2 3">
    <name type="scientific">Prosthecochloris ethylica</name>
    <dbReference type="NCBI Taxonomy" id="2743976"/>
    <lineage>
        <taxon>Bacteria</taxon>
        <taxon>Pseudomonadati</taxon>
        <taxon>Chlorobiota</taxon>
        <taxon>Chlorobiia</taxon>
        <taxon>Chlorobiales</taxon>
        <taxon>Chlorobiaceae</taxon>
        <taxon>Prosthecochloris</taxon>
    </lineage>
</organism>
<reference evidence="2 3" key="1">
    <citation type="journal article" date="2020" name="Microorganisms">
        <title>Simultaneous Genome Sequencing of Prosthecochloris ethylica and Desulfuromonas acetoxidans within a Syntrophic Mixture Reveals Unique Pili and Protein Interactions.</title>
        <authorList>
            <person name="Kyndt J.A."/>
            <person name="Van Beeumen J.J."/>
            <person name="Meyer T.E."/>
        </authorList>
    </citation>
    <scope>NUCLEOTIDE SEQUENCE [LARGE SCALE GENOMIC DNA]</scope>
    <source>
        <strain evidence="2 3">N3</strain>
    </source>
</reference>
<feature type="transmembrane region" description="Helical" evidence="1">
    <location>
        <begin position="276"/>
        <end position="298"/>
    </location>
</feature>
<feature type="transmembrane region" description="Helical" evidence="1">
    <location>
        <begin position="405"/>
        <end position="423"/>
    </location>
</feature>
<dbReference type="EMBL" id="JADGII010000008">
    <property type="protein sequence ID" value="MBF0636775.1"/>
    <property type="molecule type" value="Genomic_DNA"/>
</dbReference>
<protein>
    <recommendedName>
        <fullName evidence="4">DUF2029 domain-containing protein</fullName>
    </recommendedName>
</protein>
<feature type="transmembrane region" description="Helical" evidence="1">
    <location>
        <begin position="106"/>
        <end position="125"/>
    </location>
</feature>
<feature type="transmembrane region" description="Helical" evidence="1">
    <location>
        <begin position="336"/>
        <end position="355"/>
    </location>
</feature>
<keyword evidence="3" id="KW-1185">Reference proteome</keyword>
<proteinExistence type="predicted"/>
<comment type="caution">
    <text evidence="2">The sequence shown here is derived from an EMBL/GenBank/DDBJ whole genome shotgun (WGS) entry which is preliminary data.</text>
</comment>
<feature type="transmembrane region" description="Helical" evidence="1">
    <location>
        <begin position="310"/>
        <end position="329"/>
    </location>
</feature>
<feature type="transmembrane region" description="Helical" evidence="1">
    <location>
        <begin position="156"/>
        <end position="180"/>
    </location>
</feature>
<sequence length="443" mass="48682">MNNSHLFNIPAGTGKVLLWSGILLLVTTASPSIHGDGAVRFSAVNAVMEGDPVPAIKYSLLQPLLSLPLAYAASLFGTGVKQTVSMFNILVFLMLAKTLFDSLSRIYSSAIARHTLLLLVGASMLPHHLQHYYGEVLSTLAITSGTLLHRRSRICSVLLIAVGLANTPAMLPAGLAGALVLVRKQPLFLGAVLIAALLTVAENTWKYGLLTDTGYLSESEKGASTIMPYSGLPGFSYPLFFGVLSIVLSFGKGIVFYIPGLMLLLRKDTWKRIRAWNIYGLALGAFMITLVLVYAKWWAWYGGNFWGPRFFLVFVIPATIALSASIGTASSVMQKAAFALLLTFSFWVGIDGVIFGQNGMGLCWENNYKLEMLCWYAPEFSALWRPFVTHNPAEFLESMISDKRFLYSVWQLATYAYFMTLLIRSREHRTENGVSSPSTTTSH</sequence>
<gene>
    <name evidence="2" type="ORF">INT08_06245</name>
</gene>
<feature type="transmembrane region" description="Helical" evidence="1">
    <location>
        <begin position="187"/>
        <end position="205"/>
    </location>
</feature>
<dbReference type="Proteomes" id="UP000619838">
    <property type="component" value="Unassembled WGS sequence"/>
</dbReference>
<feature type="transmembrane region" description="Helical" evidence="1">
    <location>
        <begin position="239"/>
        <end position="264"/>
    </location>
</feature>
<dbReference type="RefSeq" id="WP_114607322.1">
    <property type="nucleotide sequence ID" value="NZ_JABVZQ010000009.1"/>
</dbReference>
<accession>A0ABR9XSH9</accession>
<evidence type="ECO:0008006" key="4">
    <source>
        <dbReference type="Google" id="ProtNLM"/>
    </source>
</evidence>
<name>A0ABR9XSH9_9CHLB</name>
<evidence type="ECO:0000313" key="3">
    <source>
        <dbReference type="Proteomes" id="UP000619838"/>
    </source>
</evidence>
<evidence type="ECO:0000313" key="2">
    <source>
        <dbReference type="EMBL" id="MBF0636775.1"/>
    </source>
</evidence>
<keyword evidence="1" id="KW-0472">Membrane</keyword>
<evidence type="ECO:0000256" key="1">
    <source>
        <dbReference type="SAM" id="Phobius"/>
    </source>
</evidence>